<dbReference type="SUPFAM" id="SSF53383">
    <property type="entry name" value="PLP-dependent transferases"/>
    <property type="match status" value="1"/>
</dbReference>
<dbReference type="CDD" id="cd00609">
    <property type="entry name" value="AAT_like"/>
    <property type="match status" value="1"/>
</dbReference>
<evidence type="ECO:0000313" key="10">
    <source>
        <dbReference type="Proteomes" id="UP000602076"/>
    </source>
</evidence>
<dbReference type="GO" id="GO:0008483">
    <property type="term" value="F:transaminase activity"/>
    <property type="evidence" value="ECO:0007669"/>
    <property type="project" value="UniProtKB-KW"/>
</dbReference>
<evidence type="ECO:0000256" key="1">
    <source>
        <dbReference type="ARBA" id="ARBA00001933"/>
    </source>
</evidence>
<evidence type="ECO:0000259" key="8">
    <source>
        <dbReference type="PROSITE" id="PS50949"/>
    </source>
</evidence>
<evidence type="ECO:0000256" key="4">
    <source>
        <dbReference type="ARBA" id="ARBA00022898"/>
    </source>
</evidence>
<keyword evidence="3 9" id="KW-0032">Aminotransferase</keyword>
<proteinExistence type="inferred from homology"/>
<comment type="caution">
    <text evidence="9">The sequence shown here is derived from an EMBL/GenBank/DDBJ whole genome shotgun (WGS) entry which is preliminary data.</text>
</comment>
<evidence type="ECO:0000256" key="2">
    <source>
        <dbReference type="ARBA" id="ARBA00005384"/>
    </source>
</evidence>
<evidence type="ECO:0000256" key="6">
    <source>
        <dbReference type="ARBA" id="ARBA00023125"/>
    </source>
</evidence>
<dbReference type="InterPro" id="IPR004839">
    <property type="entry name" value="Aminotransferase_I/II_large"/>
</dbReference>
<dbReference type="Pfam" id="PF00155">
    <property type="entry name" value="Aminotran_1_2"/>
    <property type="match status" value="1"/>
</dbReference>
<dbReference type="AlphaFoldDB" id="A0A927HB91"/>
<dbReference type="PROSITE" id="PS50949">
    <property type="entry name" value="HTH_GNTR"/>
    <property type="match status" value="1"/>
</dbReference>
<dbReference type="Gene3D" id="1.10.10.10">
    <property type="entry name" value="Winged helix-like DNA-binding domain superfamily/Winged helix DNA-binding domain"/>
    <property type="match status" value="1"/>
</dbReference>
<keyword evidence="3 9" id="KW-0808">Transferase</keyword>
<protein>
    <submittedName>
        <fullName evidence="9">PLP-dependent aminotransferase family protein</fullName>
    </submittedName>
</protein>
<dbReference type="InterPro" id="IPR036388">
    <property type="entry name" value="WH-like_DNA-bd_sf"/>
</dbReference>
<dbReference type="GO" id="GO:0003677">
    <property type="term" value="F:DNA binding"/>
    <property type="evidence" value="ECO:0007669"/>
    <property type="project" value="UniProtKB-KW"/>
</dbReference>
<feature type="domain" description="HTH gntR-type" evidence="8">
    <location>
        <begin position="14"/>
        <end position="82"/>
    </location>
</feature>
<keyword evidence="5" id="KW-0805">Transcription regulation</keyword>
<dbReference type="RefSeq" id="WP_190998279.1">
    <property type="nucleotide sequence ID" value="NZ_JACXSI010000023.1"/>
</dbReference>
<reference evidence="9" key="1">
    <citation type="submission" date="2020-09" db="EMBL/GenBank/DDBJ databases">
        <title>Bacillus faecalis sp. nov., a moderately halophilic bacterium isolated from cow faeces.</title>
        <authorList>
            <person name="Jiang L."/>
            <person name="Lee J."/>
        </authorList>
    </citation>
    <scope>NUCLEOTIDE SEQUENCE</scope>
    <source>
        <strain evidence="9">AGMB 02131</strain>
    </source>
</reference>
<dbReference type="InterPro" id="IPR015421">
    <property type="entry name" value="PyrdxlP-dep_Trfase_major"/>
</dbReference>
<keyword evidence="4" id="KW-0663">Pyridoxal phosphate</keyword>
<dbReference type="Proteomes" id="UP000602076">
    <property type="component" value="Unassembled WGS sequence"/>
</dbReference>
<dbReference type="EMBL" id="JACXSI010000023">
    <property type="protein sequence ID" value="MBD3108744.1"/>
    <property type="molecule type" value="Genomic_DNA"/>
</dbReference>
<keyword evidence="10" id="KW-1185">Reference proteome</keyword>
<accession>A0A927HB91</accession>
<organism evidence="9 10">
    <name type="scientific">Peribacillus faecalis</name>
    <dbReference type="NCBI Taxonomy" id="2772559"/>
    <lineage>
        <taxon>Bacteria</taxon>
        <taxon>Bacillati</taxon>
        <taxon>Bacillota</taxon>
        <taxon>Bacilli</taxon>
        <taxon>Bacillales</taxon>
        <taxon>Bacillaceae</taxon>
        <taxon>Peribacillus</taxon>
    </lineage>
</organism>
<gene>
    <name evidence="9" type="ORF">IEO70_10230</name>
</gene>
<comment type="cofactor">
    <cofactor evidence="1">
        <name>pyridoxal 5'-phosphate</name>
        <dbReference type="ChEBI" id="CHEBI:597326"/>
    </cofactor>
</comment>
<dbReference type="GO" id="GO:0030170">
    <property type="term" value="F:pyridoxal phosphate binding"/>
    <property type="evidence" value="ECO:0007669"/>
    <property type="project" value="InterPro"/>
</dbReference>
<name>A0A927HB91_9BACI</name>
<dbReference type="PANTHER" id="PTHR46577:SF1">
    <property type="entry name" value="HTH-TYPE TRANSCRIPTIONAL REGULATORY PROTEIN GABR"/>
    <property type="match status" value="1"/>
</dbReference>
<dbReference type="GO" id="GO:0003700">
    <property type="term" value="F:DNA-binding transcription factor activity"/>
    <property type="evidence" value="ECO:0007669"/>
    <property type="project" value="InterPro"/>
</dbReference>
<evidence type="ECO:0000256" key="7">
    <source>
        <dbReference type="ARBA" id="ARBA00023163"/>
    </source>
</evidence>
<dbReference type="InterPro" id="IPR036390">
    <property type="entry name" value="WH_DNA-bd_sf"/>
</dbReference>
<evidence type="ECO:0000256" key="5">
    <source>
        <dbReference type="ARBA" id="ARBA00023015"/>
    </source>
</evidence>
<dbReference type="InterPro" id="IPR051446">
    <property type="entry name" value="HTH_trans_reg/aminotransferase"/>
</dbReference>
<comment type="similarity">
    <text evidence="2">In the C-terminal section; belongs to the class-I pyridoxal-phosphate-dependent aminotransferase family.</text>
</comment>
<keyword evidence="6" id="KW-0238">DNA-binding</keyword>
<dbReference type="InterPro" id="IPR000524">
    <property type="entry name" value="Tscrpt_reg_HTH_GntR"/>
</dbReference>
<dbReference type="Gene3D" id="3.40.640.10">
    <property type="entry name" value="Type I PLP-dependent aspartate aminotransferase-like (Major domain)"/>
    <property type="match status" value="1"/>
</dbReference>
<dbReference type="Pfam" id="PF00392">
    <property type="entry name" value="GntR"/>
    <property type="match status" value="1"/>
</dbReference>
<evidence type="ECO:0000313" key="9">
    <source>
        <dbReference type="EMBL" id="MBD3108744.1"/>
    </source>
</evidence>
<dbReference type="CDD" id="cd07377">
    <property type="entry name" value="WHTH_GntR"/>
    <property type="match status" value="1"/>
</dbReference>
<dbReference type="SMART" id="SM00345">
    <property type="entry name" value="HTH_GNTR"/>
    <property type="match status" value="1"/>
</dbReference>
<sequence length="465" mass="54216">MDMLSCHLNRLDRVPLYEQLYEYIKKEILEGRLSFQDKLPSKRKLADFLKISHNTIDTAYNQLVAEGYVEVVPRKGYFVMAYEDLAYIPKQERPKRLEKEHCEVRYHFHPSQIDTGSFPFHTWRKLLKQYVAEENQQLLLLGNHKGEYALQKEIANYLYHARGLICSPEQIIIGAGIEILLQQLLVLLNEKTVYGVEDPGYHLIHRILSTYPKRVHPLEVDEEGLIVERLDELAIDVAYVTPSHHFPYGNVLPVNRRMQLLNWASANEERYIIEDDYDSEFRYSGKMIPSLQSMDQGGKVIYLGSFSKSLMPSIRISYMVLPETLLKKYEKKLSFYHCTVSRIDQHILAEFIQKGLFEKHLNRMRKVYRQKLELVLCQLKSYSQQISIIGGHSGLHVVLQIQNGMTEEELVERAAKEQMKVYPLSDYMLVKKQNLTPTIVLGFAGIPIEQLEEALTVLLKSWRII</sequence>
<dbReference type="PANTHER" id="PTHR46577">
    <property type="entry name" value="HTH-TYPE TRANSCRIPTIONAL REGULATORY PROTEIN GABR"/>
    <property type="match status" value="1"/>
</dbReference>
<evidence type="ECO:0000256" key="3">
    <source>
        <dbReference type="ARBA" id="ARBA00022576"/>
    </source>
</evidence>
<keyword evidence="7" id="KW-0804">Transcription</keyword>
<dbReference type="InterPro" id="IPR015424">
    <property type="entry name" value="PyrdxlP-dep_Trfase"/>
</dbReference>
<dbReference type="SUPFAM" id="SSF46785">
    <property type="entry name" value="Winged helix' DNA-binding domain"/>
    <property type="match status" value="1"/>
</dbReference>